<sequence length="300" mass="34374">MQPHEWTTNDFKGDPGIDYCHDKFLFAHSLHTLPERMIGARMHFGLAIYCRQGAALITVDGLQYRLKQGQMFSYQEGSLIEECLASSDADLVLTGLSWELIEATEALNTVVWSIVDYVHQSPIYTLSEEVLSLTKIYHQQIYKLCHSPNPLFRDELLHIHIQALLYSFIREVSEELRQATPQDLTRASQQARLFFDLLGMRRGRIRSVSEVATLMNLTPKHLSRIIKEQTGETPIHFIHQYMMRAITQELRYSGKTAKEIAFQQGFSSLAFFGKFVKQQTGLTPTEYRKKLQTGEGATPS</sequence>
<dbReference type="SMART" id="SM00342">
    <property type="entry name" value="HTH_ARAC"/>
    <property type="match status" value="1"/>
</dbReference>
<keyword evidence="2" id="KW-0238">DNA-binding</keyword>
<keyword evidence="6" id="KW-1185">Reference proteome</keyword>
<dbReference type="InterPro" id="IPR009057">
    <property type="entry name" value="Homeodomain-like_sf"/>
</dbReference>
<gene>
    <name evidence="5" type="ORF">HMPREF3185_01428</name>
</gene>
<name>A0A134B608_9PORP</name>
<dbReference type="OrthoDB" id="1372329at2"/>
<dbReference type="PANTHER" id="PTHR43280:SF32">
    <property type="entry name" value="TRANSCRIPTIONAL REGULATORY PROTEIN"/>
    <property type="match status" value="1"/>
</dbReference>
<evidence type="ECO:0000256" key="1">
    <source>
        <dbReference type="ARBA" id="ARBA00023015"/>
    </source>
</evidence>
<accession>A0A134B608</accession>
<dbReference type="GO" id="GO:0003700">
    <property type="term" value="F:DNA-binding transcription factor activity"/>
    <property type="evidence" value="ECO:0007669"/>
    <property type="project" value="InterPro"/>
</dbReference>
<evidence type="ECO:0000313" key="6">
    <source>
        <dbReference type="Proteomes" id="UP000070224"/>
    </source>
</evidence>
<dbReference type="PANTHER" id="PTHR43280">
    <property type="entry name" value="ARAC-FAMILY TRANSCRIPTIONAL REGULATOR"/>
    <property type="match status" value="1"/>
</dbReference>
<organism evidence="5 6">
    <name type="scientific">Porphyromonas somerae</name>
    <dbReference type="NCBI Taxonomy" id="322095"/>
    <lineage>
        <taxon>Bacteria</taxon>
        <taxon>Pseudomonadati</taxon>
        <taxon>Bacteroidota</taxon>
        <taxon>Bacteroidia</taxon>
        <taxon>Bacteroidales</taxon>
        <taxon>Porphyromonadaceae</taxon>
        <taxon>Porphyromonas</taxon>
    </lineage>
</organism>
<dbReference type="Gene3D" id="1.10.10.60">
    <property type="entry name" value="Homeodomain-like"/>
    <property type="match status" value="1"/>
</dbReference>
<keyword evidence="3" id="KW-0804">Transcription</keyword>
<evidence type="ECO:0000256" key="2">
    <source>
        <dbReference type="ARBA" id="ARBA00023125"/>
    </source>
</evidence>
<evidence type="ECO:0000259" key="4">
    <source>
        <dbReference type="PROSITE" id="PS01124"/>
    </source>
</evidence>
<dbReference type="PATRIC" id="fig|322095.3.peg.1410"/>
<dbReference type="STRING" id="322095.HMPREF3185_01428"/>
<dbReference type="GO" id="GO:0043565">
    <property type="term" value="F:sequence-specific DNA binding"/>
    <property type="evidence" value="ECO:0007669"/>
    <property type="project" value="InterPro"/>
</dbReference>
<evidence type="ECO:0000313" key="5">
    <source>
        <dbReference type="EMBL" id="KXB75370.1"/>
    </source>
</evidence>
<evidence type="ECO:0000256" key="3">
    <source>
        <dbReference type="ARBA" id="ARBA00023163"/>
    </source>
</evidence>
<dbReference type="Proteomes" id="UP000070224">
    <property type="component" value="Unassembled WGS sequence"/>
</dbReference>
<comment type="caution">
    <text evidence="5">The sequence shown here is derived from an EMBL/GenBank/DDBJ whole genome shotgun (WGS) entry which is preliminary data.</text>
</comment>
<dbReference type="InterPro" id="IPR018060">
    <property type="entry name" value="HTH_AraC"/>
</dbReference>
<dbReference type="PROSITE" id="PS01124">
    <property type="entry name" value="HTH_ARAC_FAMILY_2"/>
    <property type="match status" value="1"/>
</dbReference>
<dbReference type="RefSeq" id="WP_060935643.1">
    <property type="nucleotide sequence ID" value="NZ_KQ960453.1"/>
</dbReference>
<keyword evidence="1" id="KW-0805">Transcription regulation</keyword>
<dbReference type="AlphaFoldDB" id="A0A134B608"/>
<proteinExistence type="predicted"/>
<protein>
    <submittedName>
        <fullName evidence="5">Transcriptional regulator, AraC family</fullName>
    </submittedName>
</protein>
<reference evidence="6" key="1">
    <citation type="submission" date="2016-01" db="EMBL/GenBank/DDBJ databases">
        <authorList>
            <person name="Mitreva M."/>
            <person name="Pepin K.H."/>
            <person name="Mihindukulasuriya K.A."/>
            <person name="Fulton R."/>
            <person name="Fronick C."/>
            <person name="O'Laughlin M."/>
            <person name="Miner T."/>
            <person name="Herter B."/>
            <person name="Rosa B.A."/>
            <person name="Cordes M."/>
            <person name="Tomlinson C."/>
            <person name="Wollam A."/>
            <person name="Palsikar V.B."/>
            <person name="Mardis E.R."/>
            <person name="Wilson R.K."/>
        </authorList>
    </citation>
    <scope>NUCLEOTIDE SEQUENCE [LARGE SCALE GENOMIC DNA]</scope>
    <source>
        <strain evidence="6">KA00683</strain>
    </source>
</reference>
<dbReference type="Pfam" id="PF12833">
    <property type="entry name" value="HTH_18"/>
    <property type="match status" value="1"/>
</dbReference>
<feature type="domain" description="HTH araC/xylS-type" evidence="4">
    <location>
        <begin position="207"/>
        <end position="290"/>
    </location>
</feature>
<dbReference type="EMBL" id="LSDK01000093">
    <property type="protein sequence ID" value="KXB75370.1"/>
    <property type="molecule type" value="Genomic_DNA"/>
</dbReference>
<dbReference type="SUPFAM" id="SSF46689">
    <property type="entry name" value="Homeodomain-like"/>
    <property type="match status" value="1"/>
</dbReference>